<dbReference type="EMBL" id="JBBUKT010000003">
    <property type="protein sequence ID" value="MEK7950830.1"/>
    <property type="molecule type" value="Genomic_DNA"/>
</dbReference>
<comment type="caution">
    <text evidence="1">The sequence shown here is derived from an EMBL/GenBank/DDBJ whole genome shotgun (WGS) entry which is preliminary data.</text>
</comment>
<dbReference type="RefSeq" id="WP_341404431.1">
    <property type="nucleotide sequence ID" value="NZ_JBBUKT010000003.1"/>
</dbReference>
<protein>
    <recommendedName>
        <fullName evidence="3">Methyltransferase FkbM domain-containing protein</fullName>
    </recommendedName>
</protein>
<dbReference type="Gene3D" id="3.40.50.150">
    <property type="entry name" value="Vaccinia Virus protein VP39"/>
    <property type="match status" value="1"/>
</dbReference>
<accession>A0ABU9ASW9</accession>
<evidence type="ECO:0000313" key="1">
    <source>
        <dbReference type="EMBL" id="MEK7950830.1"/>
    </source>
</evidence>
<evidence type="ECO:0008006" key="3">
    <source>
        <dbReference type="Google" id="ProtNLM"/>
    </source>
</evidence>
<proteinExistence type="predicted"/>
<sequence length="282" mass="31345">MKEFLRRVAELLVSNETLWTPVRKTLVRGSQFLCAMRESYEADRVVAETPALRNALAARLVVAGPFQGMKYGNTEARCSTLYPKLLGTYENELAAEVDAAIAKRHAIVVDVGAADGYYAVGFAYRNPDAKIIAFEQDPRAQVELEKLAALNGVSDRIDVRGHCGPGDIQGLSGKSGLVIVDCEGFEDKILSEENIRHLRGWDFIIETHDGFSPEVTKRLEARFAGTHEVRQIDAIHDYDKLDHVEVPLLKGLPRRAADKVVAEGREHACLRWLCCTPRMGNK</sequence>
<reference evidence="1 2" key="1">
    <citation type="submission" date="2024-04" db="EMBL/GenBank/DDBJ databases">
        <title>Luteolibacter sp. isolated from soil.</title>
        <authorList>
            <person name="An J."/>
        </authorList>
    </citation>
    <scope>NUCLEOTIDE SEQUENCE [LARGE SCALE GENOMIC DNA]</scope>
    <source>
        <strain evidence="1 2">Y139</strain>
    </source>
</reference>
<dbReference type="Proteomes" id="UP001371305">
    <property type="component" value="Unassembled WGS sequence"/>
</dbReference>
<evidence type="ECO:0000313" key="2">
    <source>
        <dbReference type="Proteomes" id="UP001371305"/>
    </source>
</evidence>
<dbReference type="CDD" id="cd02440">
    <property type="entry name" value="AdoMet_MTases"/>
    <property type="match status" value="1"/>
</dbReference>
<keyword evidence="2" id="KW-1185">Reference proteome</keyword>
<gene>
    <name evidence="1" type="ORF">WKV53_10000</name>
</gene>
<dbReference type="InterPro" id="IPR029063">
    <property type="entry name" value="SAM-dependent_MTases_sf"/>
</dbReference>
<dbReference type="SUPFAM" id="SSF53335">
    <property type="entry name" value="S-adenosyl-L-methionine-dependent methyltransferases"/>
    <property type="match status" value="1"/>
</dbReference>
<name>A0ABU9ASW9_9BACT</name>
<organism evidence="1 2">
    <name type="scientific">Luteolibacter soli</name>
    <dbReference type="NCBI Taxonomy" id="3135280"/>
    <lineage>
        <taxon>Bacteria</taxon>
        <taxon>Pseudomonadati</taxon>
        <taxon>Verrucomicrobiota</taxon>
        <taxon>Verrucomicrobiia</taxon>
        <taxon>Verrucomicrobiales</taxon>
        <taxon>Verrucomicrobiaceae</taxon>
        <taxon>Luteolibacter</taxon>
    </lineage>
</organism>